<comment type="similarity">
    <text evidence="5">Belongs to the heme-copper respiratory oxidase family.</text>
</comment>
<feature type="transmembrane region" description="Helical" evidence="6">
    <location>
        <begin position="29"/>
        <end position="54"/>
    </location>
</feature>
<dbReference type="PROSITE" id="PS00077">
    <property type="entry name" value="COX1_CUB"/>
    <property type="match status" value="1"/>
</dbReference>
<dbReference type="SUPFAM" id="SSF81442">
    <property type="entry name" value="Cytochrome c oxidase subunit I-like"/>
    <property type="match status" value="1"/>
</dbReference>
<keyword evidence="5" id="KW-0408">Iron</keyword>
<keyword evidence="5" id="KW-0479">Metal-binding</keyword>
<dbReference type="GO" id="GO:0009060">
    <property type="term" value="P:aerobic respiration"/>
    <property type="evidence" value="ECO:0007669"/>
    <property type="project" value="InterPro"/>
</dbReference>
<dbReference type="InterPro" id="IPR023615">
    <property type="entry name" value="Cyt_c_Oxase_su1_BS"/>
</dbReference>
<evidence type="ECO:0000256" key="4">
    <source>
        <dbReference type="ARBA" id="ARBA00023136"/>
    </source>
</evidence>
<feature type="transmembrane region" description="Helical" evidence="6">
    <location>
        <begin position="231"/>
        <end position="252"/>
    </location>
</feature>
<dbReference type="PANTHER" id="PTHR10422:SF18">
    <property type="entry name" value="CYTOCHROME C OXIDASE SUBUNIT 1"/>
    <property type="match status" value="1"/>
</dbReference>
<dbReference type="AlphaFoldDB" id="A0A830FKM8"/>
<dbReference type="InterPro" id="IPR000883">
    <property type="entry name" value="Cyt_C_Oxase_1"/>
</dbReference>
<feature type="transmembrane region" description="Helical" evidence="6">
    <location>
        <begin position="75"/>
        <end position="95"/>
    </location>
</feature>
<keyword evidence="5" id="KW-0813">Transport</keyword>
<feature type="transmembrane region" description="Helical" evidence="6">
    <location>
        <begin position="423"/>
        <end position="447"/>
    </location>
</feature>
<feature type="transmembrane region" description="Helical" evidence="6">
    <location>
        <begin position="203"/>
        <end position="224"/>
    </location>
</feature>
<dbReference type="GO" id="GO:0020037">
    <property type="term" value="F:heme binding"/>
    <property type="evidence" value="ECO:0007669"/>
    <property type="project" value="InterPro"/>
</dbReference>
<keyword evidence="5" id="KW-0679">Respiratory chain</keyword>
<accession>A0A830FKM8</accession>
<feature type="transmembrane region" description="Helical" evidence="6">
    <location>
        <begin position="351"/>
        <end position="375"/>
    </location>
</feature>
<proteinExistence type="inferred from homology"/>
<evidence type="ECO:0000313" key="8">
    <source>
        <dbReference type="EMBL" id="GGL61681.1"/>
    </source>
</evidence>
<feature type="transmembrane region" description="Helical" evidence="6">
    <location>
        <begin position="258"/>
        <end position="274"/>
    </location>
</feature>
<gene>
    <name evidence="8" type="ORF">GCM10009039_19860</name>
</gene>
<keyword evidence="4 6" id="KW-0472">Membrane</keyword>
<keyword evidence="5" id="KW-0349">Heme</keyword>
<dbReference type="PANTHER" id="PTHR10422">
    <property type="entry name" value="CYTOCHROME C OXIDASE SUBUNIT 1"/>
    <property type="match status" value="1"/>
</dbReference>
<name>A0A830FKM8_9EURY</name>
<dbReference type="EMBL" id="BMPG01000002">
    <property type="protein sequence ID" value="GGL61681.1"/>
    <property type="molecule type" value="Genomic_DNA"/>
</dbReference>
<evidence type="ECO:0000256" key="3">
    <source>
        <dbReference type="ARBA" id="ARBA00022989"/>
    </source>
</evidence>
<keyword evidence="5" id="KW-0249">Electron transport</keyword>
<dbReference type="InterPro" id="IPR023616">
    <property type="entry name" value="Cyt_c_oxase-like_su1_dom"/>
</dbReference>
<sequence length="523" mass="57727">MLDSPAIDGDEKPPGIWRWLTTVDHKDIGVLYIVFAAFTGIWGAVDAMMIRTALLTPAADIWHEMTYNGLFTSHGLTMLFLFATPLAIGLANYFVPLLVDADDMAFPRVNAVAFWLLPPAAVLIRTGIITDLLGLTTWAPPMVGWTLYVPLSIEKSNFTVNIVLLGLHLSGVATTLGGINVVATVVAERSPDVSWADLDIFTWTMFTTGGLILFAFPLLGAVLLMLLGDRLLGTMFFTGPGGPVLFQHLFWFFGHPEVYILVLPAMGLISHILPRFTGRTLFGYKAVVYSTFAIAVLSFGVWAHHMFTTGLDPRLQASFMVITFAIAVPSAVKTFNWIATIWNGRIRVTAPFLFCFGAIANFIVGGITGVFLGAIPVDRIVHGTNFVVGHFHLMLVGMMVFSFFAACYYWFPLLTGRWYNVPLAKLHFWLSFVGVVAAFGAMLVLGIDGLPRRMASYPVSFAPLQQLITVAAYVLGIGQLVWLWNVLRSLVVGDRVESGDPWDLADDGLLTREWAWFDDRFDR</sequence>
<feature type="transmembrane region" description="Helical" evidence="6">
    <location>
        <begin position="317"/>
        <end position="339"/>
    </location>
</feature>
<protein>
    <submittedName>
        <fullName evidence="8">Cytochrome-c oxidase</fullName>
    </submittedName>
</protein>
<feature type="transmembrane region" description="Helical" evidence="6">
    <location>
        <begin position="115"/>
        <end position="139"/>
    </location>
</feature>
<dbReference type="OrthoDB" id="33297at2157"/>
<evidence type="ECO:0000313" key="9">
    <source>
        <dbReference type="Proteomes" id="UP000607197"/>
    </source>
</evidence>
<feature type="transmembrane region" description="Helical" evidence="6">
    <location>
        <begin position="387"/>
        <end position="411"/>
    </location>
</feature>
<keyword evidence="2 5" id="KW-0812">Transmembrane</keyword>
<feature type="transmembrane region" description="Helical" evidence="6">
    <location>
        <begin position="467"/>
        <end position="487"/>
    </location>
</feature>
<evidence type="ECO:0000256" key="1">
    <source>
        <dbReference type="ARBA" id="ARBA00004141"/>
    </source>
</evidence>
<evidence type="ECO:0000256" key="6">
    <source>
        <dbReference type="SAM" id="Phobius"/>
    </source>
</evidence>
<dbReference type="InterPro" id="IPR036927">
    <property type="entry name" value="Cyt_c_oxase-like_su1_sf"/>
</dbReference>
<evidence type="ECO:0000256" key="2">
    <source>
        <dbReference type="ARBA" id="ARBA00022692"/>
    </source>
</evidence>
<dbReference type="Pfam" id="PF00115">
    <property type="entry name" value="COX1"/>
    <property type="match status" value="1"/>
</dbReference>
<dbReference type="GO" id="GO:0015990">
    <property type="term" value="P:electron transport coupled proton transport"/>
    <property type="evidence" value="ECO:0007669"/>
    <property type="project" value="TreeGrafter"/>
</dbReference>
<dbReference type="PROSITE" id="PS50855">
    <property type="entry name" value="COX1"/>
    <property type="match status" value="1"/>
</dbReference>
<dbReference type="GO" id="GO:0016020">
    <property type="term" value="C:membrane"/>
    <property type="evidence" value="ECO:0007669"/>
    <property type="project" value="UniProtKB-SubCell"/>
</dbReference>
<comment type="caution">
    <text evidence="8">The sequence shown here is derived from an EMBL/GenBank/DDBJ whole genome shotgun (WGS) entry which is preliminary data.</text>
</comment>
<feature type="domain" description="Cytochrome oxidase subunit I profile" evidence="7">
    <location>
        <begin position="19"/>
        <end position="502"/>
    </location>
</feature>
<organism evidence="8 9">
    <name type="scientific">Halocalculus aciditolerans</name>
    <dbReference type="NCBI Taxonomy" id="1383812"/>
    <lineage>
        <taxon>Archaea</taxon>
        <taxon>Methanobacteriati</taxon>
        <taxon>Methanobacteriota</taxon>
        <taxon>Stenosarchaea group</taxon>
        <taxon>Halobacteria</taxon>
        <taxon>Halobacteriales</taxon>
        <taxon>Halobacteriaceae</taxon>
        <taxon>Halocalculus</taxon>
    </lineage>
</organism>
<reference evidence="8" key="1">
    <citation type="journal article" date="2014" name="Int. J. Syst. Evol. Microbiol.">
        <title>Complete genome sequence of Corynebacterium casei LMG S-19264T (=DSM 44701T), isolated from a smear-ripened cheese.</title>
        <authorList>
            <consortium name="US DOE Joint Genome Institute (JGI-PGF)"/>
            <person name="Walter F."/>
            <person name="Albersmeier A."/>
            <person name="Kalinowski J."/>
            <person name="Ruckert C."/>
        </authorList>
    </citation>
    <scope>NUCLEOTIDE SEQUENCE</scope>
    <source>
        <strain evidence="8">JCM 19596</strain>
    </source>
</reference>
<keyword evidence="9" id="KW-1185">Reference proteome</keyword>
<dbReference type="GO" id="GO:0022904">
    <property type="term" value="P:respiratory electron transport chain"/>
    <property type="evidence" value="ECO:0007669"/>
    <property type="project" value="TreeGrafter"/>
</dbReference>
<dbReference type="PRINTS" id="PR01165">
    <property type="entry name" value="CYCOXIDASEI"/>
</dbReference>
<feature type="transmembrane region" description="Helical" evidence="6">
    <location>
        <begin position="286"/>
        <end position="305"/>
    </location>
</feature>
<comment type="subcellular location">
    <subcellularLocation>
        <location evidence="1">Membrane</location>
        <topology evidence="1">Multi-pass membrane protein</topology>
    </subcellularLocation>
</comment>
<feature type="transmembrane region" description="Helical" evidence="6">
    <location>
        <begin position="160"/>
        <end position="183"/>
    </location>
</feature>
<dbReference type="RefSeq" id="WP_188978469.1">
    <property type="nucleotide sequence ID" value="NZ_BMPG01000002.1"/>
</dbReference>
<evidence type="ECO:0000256" key="5">
    <source>
        <dbReference type="RuleBase" id="RU000370"/>
    </source>
</evidence>
<keyword evidence="3 6" id="KW-1133">Transmembrane helix</keyword>
<reference evidence="8" key="2">
    <citation type="submission" date="2020-09" db="EMBL/GenBank/DDBJ databases">
        <authorList>
            <person name="Sun Q."/>
            <person name="Ohkuma M."/>
        </authorList>
    </citation>
    <scope>NUCLEOTIDE SEQUENCE</scope>
    <source>
        <strain evidence="8">JCM 19596</strain>
    </source>
</reference>
<dbReference type="Proteomes" id="UP000607197">
    <property type="component" value="Unassembled WGS sequence"/>
</dbReference>
<dbReference type="GO" id="GO:0004129">
    <property type="term" value="F:cytochrome-c oxidase activity"/>
    <property type="evidence" value="ECO:0007669"/>
    <property type="project" value="InterPro"/>
</dbReference>
<evidence type="ECO:0000259" key="7">
    <source>
        <dbReference type="PROSITE" id="PS50855"/>
    </source>
</evidence>
<dbReference type="Gene3D" id="1.20.210.10">
    <property type="entry name" value="Cytochrome c oxidase-like, subunit I domain"/>
    <property type="match status" value="1"/>
</dbReference>